<evidence type="ECO:0000313" key="1">
    <source>
        <dbReference type="EMBL" id="KIM41750.1"/>
    </source>
</evidence>
<dbReference type="EMBL" id="KN831779">
    <property type="protein sequence ID" value="KIM41750.1"/>
    <property type="molecule type" value="Genomic_DNA"/>
</dbReference>
<sequence length="431" mass="48189">MCLFVPRISLRLVPLVDWVKSLARAALAAIAECIADAGHLAFETFLPGEEVKTLAATKAIGSCHAAVLRSVLVGGVDDGLNLVKSHAIGLYKYVSSTVARWKWTVKDTCLWILRRVVFVAAKPFVFLRAAASRVVTSRRGVRPALWKSHAEFFWKDLSLLVARVDAHTRRLATRSVRRLIVTLVIFAWVLYDLPLFNVQCHGVSPYGSSPLVSSSVPLRQVTFKDDALTGEDTLVFFDDFELPKPALEAIGCQWASGFCWADDIDEEEAKRGEVVYLFPPKAPVCQILYAIQEEFEDEVEEEEEFLYFEELEEKTEQASGNESDENTLCDIDPLVSGILLEEEEEFAVHETEPASDVVKKEQRDFEITLVVASNVTDLVLFEGDNAVNVKLPVSSSSRSILKYKAPVFVQEQDLVTTTWARDLCFHSELVP</sequence>
<dbReference type="Proteomes" id="UP000053424">
    <property type="component" value="Unassembled WGS sequence"/>
</dbReference>
<protein>
    <submittedName>
        <fullName evidence="1">Uncharacterized protein</fullName>
    </submittedName>
</protein>
<evidence type="ECO:0000313" key="2">
    <source>
        <dbReference type="Proteomes" id="UP000053424"/>
    </source>
</evidence>
<reference evidence="2" key="2">
    <citation type="submission" date="2015-01" db="EMBL/GenBank/DDBJ databases">
        <title>Evolutionary Origins and Diversification of the Mycorrhizal Mutualists.</title>
        <authorList>
            <consortium name="DOE Joint Genome Institute"/>
            <consortium name="Mycorrhizal Genomics Consortium"/>
            <person name="Kohler A."/>
            <person name="Kuo A."/>
            <person name="Nagy L.G."/>
            <person name="Floudas D."/>
            <person name="Copeland A."/>
            <person name="Barry K.W."/>
            <person name="Cichocki N."/>
            <person name="Veneault-Fourrey C."/>
            <person name="LaButti K."/>
            <person name="Lindquist E.A."/>
            <person name="Lipzen A."/>
            <person name="Lundell T."/>
            <person name="Morin E."/>
            <person name="Murat C."/>
            <person name="Riley R."/>
            <person name="Ohm R."/>
            <person name="Sun H."/>
            <person name="Tunlid A."/>
            <person name="Henrissat B."/>
            <person name="Grigoriev I.V."/>
            <person name="Hibbett D.S."/>
            <person name="Martin F."/>
        </authorList>
    </citation>
    <scope>NUCLEOTIDE SEQUENCE [LARGE SCALE GENOMIC DNA]</scope>
    <source>
        <strain evidence="2">h7</strain>
    </source>
</reference>
<organism evidence="1 2">
    <name type="scientific">Hebeloma cylindrosporum</name>
    <dbReference type="NCBI Taxonomy" id="76867"/>
    <lineage>
        <taxon>Eukaryota</taxon>
        <taxon>Fungi</taxon>
        <taxon>Dikarya</taxon>
        <taxon>Basidiomycota</taxon>
        <taxon>Agaricomycotina</taxon>
        <taxon>Agaricomycetes</taxon>
        <taxon>Agaricomycetidae</taxon>
        <taxon>Agaricales</taxon>
        <taxon>Agaricineae</taxon>
        <taxon>Hymenogastraceae</taxon>
        <taxon>Hebeloma</taxon>
    </lineage>
</organism>
<dbReference type="AlphaFoldDB" id="A0A0C3BYT5"/>
<accession>A0A0C3BYT5</accession>
<reference evidence="1 2" key="1">
    <citation type="submission" date="2014-04" db="EMBL/GenBank/DDBJ databases">
        <authorList>
            <consortium name="DOE Joint Genome Institute"/>
            <person name="Kuo A."/>
            <person name="Gay G."/>
            <person name="Dore J."/>
            <person name="Kohler A."/>
            <person name="Nagy L.G."/>
            <person name="Floudas D."/>
            <person name="Copeland A."/>
            <person name="Barry K.W."/>
            <person name="Cichocki N."/>
            <person name="Veneault-Fourrey C."/>
            <person name="LaButti K."/>
            <person name="Lindquist E.A."/>
            <person name="Lipzen A."/>
            <person name="Lundell T."/>
            <person name="Morin E."/>
            <person name="Murat C."/>
            <person name="Sun H."/>
            <person name="Tunlid A."/>
            <person name="Henrissat B."/>
            <person name="Grigoriev I.V."/>
            <person name="Hibbett D.S."/>
            <person name="Martin F."/>
            <person name="Nordberg H.P."/>
            <person name="Cantor M.N."/>
            <person name="Hua S.X."/>
        </authorList>
    </citation>
    <scope>NUCLEOTIDE SEQUENCE [LARGE SCALE GENOMIC DNA]</scope>
    <source>
        <strain evidence="2">h7</strain>
    </source>
</reference>
<proteinExistence type="predicted"/>
<gene>
    <name evidence="1" type="ORF">M413DRAFT_27335</name>
</gene>
<keyword evidence="2" id="KW-1185">Reference proteome</keyword>
<name>A0A0C3BYT5_HEBCY</name>
<dbReference type="HOGENOM" id="CLU_636236_0_0_1"/>